<dbReference type="eggNOG" id="COG0596">
    <property type="taxonomic scope" value="Bacteria"/>
</dbReference>
<dbReference type="Proteomes" id="UP000000657">
    <property type="component" value="Chromosome"/>
</dbReference>
<evidence type="ECO:0000259" key="1">
    <source>
        <dbReference type="Pfam" id="PF12697"/>
    </source>
</evidence>
<dbReference type="GO" id="GO:0016787">
    <property type="term" value="F:hydrolase activity"/>
    <property type="evidence" value="ECO:0007669"/>
    <property type="project" value="UniProtKB-KW"/>
</dbReference>
<feature type="domain" description="AB hydrolase-1" evidence="1">
    <location>
        <begin position="23"/>
        <end position="267"/>
    </location>
</feature>
<evidence type="ECO:0000313" key="3">
    <source>
        <dbReference type="Proteomes" id="UP000000657"/>
    </source>
</evidence>
<dbReference type="KEGG" id="fal:FRAAL2361"/>
<dbReference type="RefSeq" id="WP_011603525.1">
    <property type="nucleotide sequence ID" value="NC_008278.1"/>
</dbReference>
<evidence type="ECO:0000313" key="2">
    <source>
        <dbReference type="EMBL" id="CAJ61010.1"/>
    </source>
</evidence>
<dbReference type="HOGENOM" id="CLU_020336_22_1_11"/>
<reference evidence="2 3" key="1">
    <citation type="journal article" date="2007" name="Genome Res.">
        <title>Genome characteristics of facultatively symbiotic Frankia sp. strains reflect host range and host plant biogeography.</title>
        <authorList>
            <person name="Normand P."/>
            <person name="Lapierre P."/>
            <person name="Tisa L.S."/>
            <person name="Gogarten J.P."/>
            <person name="Alloisio N."/>
            <person name="Bagnarol E."/>
            <person name="Bassi C.A."/>
            <person name="Berry A.M."/>
            <person name="Bickhart D.M."/>
            <person name="Choisne N."/>
            <person name="Couloux A."/>
            <person name="Cournoyer B."/>
            <person name="Cruveiller S."/>
            <person name="Daubin V."/>
            <person name="Demange N."/>
            <person name="Francino M.P."/>
            <person name="Goltsman E."/>
            <person name="Huang Y."/>
            <person name="Kopp O.R."/>
            <person name="Labarre L."/>
            <person name="Lapidus A."/>
            <person name="Lavire C."/>
            <person name="Marechal J."/>
            <person name="Martinez M."/>
            <person name="Mastronunzio J.E."/>
            <person name="Mullin B.C."/>
            <person name="Niemann J."/>
            <person name="Pujic P."/>
            <person name="Rawnsley T."/>
            <person name="Rouy Z."/>
            <person name="Schenowitz C."/>
            <person name="Sellstedt A."/>
            <person name="Tavares F."/>
            <person name="Tomkins J.P."/>
            <person name="Vallenet D."/>
            <person name="Valverde C."/>
            <person name="Wall L.G."/>
            <person name="Wang Y."/>
            <person name="Medigue C."/>
            <person name="Benson D.R."/>
        </authorList>
    </citation>
    <scope>NUCLEOTIDE SEQUENCE [LARGE SCALE GENOMIC DNA]</scope>
    <source>
        <strain evidence="3">DSM 45986 / CECT 9034 / ACN14a</strain>
    </source>
</reference>
<keyword evidence="2" id="KW-0378">Hydrolase</keyword>
<keyword evidence="3" id="KW-1185">Reference proteome</keyword>
<dbReference type="OrthoDB" id="63519at2"/>
<dbReference type="InterPro" id="IPR000073">
    <property type="entry name" value="AB_hydrolase_1"/>
</dbReference>
<sequence length="283" mass="29294">MRLTTGQGRTIAVHDLGGAGPAILLCHATGFCGRAYEPLARVLTTARRVWAVDLRGHGESPASDDGDVTWASMVDDVLTAALAVAAAVPAADGSPGAVHLAGHSMGGAVGLQTEADHPGTFASAYVYEPVIAPPVPPPARSTLMAAAARQRREVFPSREAALARYAARPPLRELTAGALAAYVEHGFEDLPDGTVRLRCRAEQEARFFEASGRITWTTVAKAALPTVVATGALSDSELIPAAPGLAAALPAARHVSYGHLGHFGPLQDAVTVGRDILAHTEGR</sequence>
<dbReference type="AlphaFoldDB" id="Q0RN79"/>
<name>Q0RN79_FRAAA</name>
<dbReference type="InterPro" id="IPR050228">
    <property type="entry name" value="Carboxylesterase_BioH"/>
</dbReference>
<organism evidence="2 3">
    <name type="scientific">Frankia alni (strain DSM 45986 / CECT 9034 / ACN14a)</name>
    <dbReference type="NCBI Taxonomy" id="326424"/>
    <lineage>
        <taxon>Bacteria</taxon>
        <taxon>Bacillati</taxon>
        <taxon>Actinomycetota</taxon>
        <taxon>Actinomycetes</taxon>
        <taxon>Frankiales</taxon>
        <taxon>Frankiaceae</taxon>
        <taxon>Frankia</taxon>
    </lineage>
</organism>
<dbReference type="STRING" id="326424.FRAAL2361"/>
<proteinExistence type="predicted"/>
<dbReference type="PANTHER" id="PTHR43194:SF2">
    <property type="entry name" value="PEROXISOMAL MEMBRANE PROTEIN LPX1"/>
    <property type="match status" value="1"/>
</dbReference>
<dbReference type="EMBL" id="CT573213">
    <property type="protein sequence ID" value="CAJ61010.1"/>
    <property type="molecule type" value="Genomic_DNA"/>
</dbReference>
<dbReference type="Gene3D" id="3.40.50.1820">
    <property type="entry name" value="alpha/beta hydrolase"/>
    <property type="match status" value="1"/>
</dbReference>
<dbReference type="InterPro" id="IPR029058">
    <property type="entry name" value="AB_hydrolase_fold"/>
</dbReference>
<dbReference type="Pfam" id="PF12697">
    <property type="entry name" value="Abhydrolase_6"/>
    <property type="match status" value="1"/>
</dbReference>
<dbReference type="SUPFAM" id="SSF53474">
    <property type="entry name" value="alpha/beta-Hydrolases"/>
    <property type="match status" value="1"/>
</dbReference>
<dbReference type="PANTHER" id="PTHR43194">
    <property type="entry name" value="HYDROLASE ALPHA/BETA FOLD FAMILY"/>
    <property type="match status" value="1"/>
</dbReference>
<gene>
    <name evidence="2" type="ordered locus">FRAAL2361</name>
</gene>
<protein>
    <submittedName>
        <fullName evidence="2">Hydrolase</fullName>
    </submittedName>
</protein>
<accession>Q0RN79</accession>